<dbReference type="Proteomes" id="UP000431451">
    <property type="component" value="Unassembled WGS sequence"/>
</dbReference>
<dbReference type="GO" id="GO:0016787">
    <property type="term" value="F:hydrolase activity"/>
    <property type="evidence" value="ECO:0007669"/>
    <property type="project" value="UniProtKB-KW"/>
</dbReference>
<evidence type="ECO:0000313" key="1">
    <source>
        <dbReference type="EMBL" id="CAG9706872.1"/>
    </source>
</evidence>
<dbReference type="InterPro" id="IPR015867">
    <property type="entry name" value="N-reg_PII/ATP_PRibTrfase_C"/>
</dbReference>
<dbReference type="PANTHER" id="PTHR41774">
    <property type="match status" value="1"/>
</dbReference>
<accession>A0A653AT41</accession>
<organism evidence="3 4">
    <name type="scientific">Clostridium neonatale</name>
    <dbReference type="NCBI Taxonomy" id="137838"/>
    <lineage>
        <taxon>Bacteria</taxon>
        <taxon>Bacillati</taxon>
        <taxon>Bacillota</taxon>
        <taxon>Clostridia</taxon>
        <taxon>Eubacteriales</taxon>
        <taxon>Clostridiaceae</taxon>
        <taxon>Clostridium</taxon>
    </lineage>
</organism>
<dbReference type="EMBL" id="CAMTCP010000110">
    <property type="protein sequence ID" value="CAI3556263.1"/>
    <property type="molecule type" value="Genomic_DNA"/>
</dbReference>
<dbReference type="GeneID" id="68878041"/>
<dbReference type="EMBL" id="UWJD01000002">
    <property type="protein sequence ID" value="VCT84972.1"/>
    <property type="molecule type" value="Genomic_DNA"/>
</dbReference>
<evidence type="ECO:0000313" key="3">
    <source>
        <dbReference type="EMBL" id="VCT84972.1"/>
    </source>
</evidence>
<protein>
    <submittedName>
        <fullName evidence="3">GTP cyclohydrolase 1 type 2</fullName>
    </submittedName>
</protein>
<dbReference type="Pfam" id="PF03091">
    <property type="entry name" value="CutA1"/>
    <property type="match status" value="1"/>
</dbReference>
<reference evidence="1" key="2">
    <citation type="submission" date="2021-10" db="EMBL/GenBank/DDBJ databases">
        <authorList>
            <person name="Mesa V."/>
        </authorList>
    </citation>
    <scope>NUCLEOTIDE SEQUENCE</scope>
    <source>
        <strain evidence="1">CC3_PB</strain>
    </source>
</reference>
<dbReference type="Proteomes" id="UP000789738">
    <property type="component" value="Unassembled WGS sequence"/>
</dbReference>
<dbReference type="RefSeq" id="WP_370468818.1">
    <property type="nucleotide sequence ID" value="NZ_CAKJVD010000058.1"/>
</dbReference>
<dbReference type="AlphaFoldDB" id="A0A653AT41"/>
<name>A0A653AT41_9CLOT</name>
<dbReference type="EMBL" id="CAKJVE010000004">
    <property type="protein sequence ID" value="CAG9706872.1"/>
    <property type="molecule type" value="Genomic_DNA"/>
</dbReference>
<dbReference type="GO" id="GO:0010038">
    <property type="term" value="P:response to metal ion"/>
    <property type="evidence" value="ECO:0007669"/>
    <property type="project" value="InterPro"/>
</dbReference>
<dbReference type="PANTHER" id="PTHR41774:SF1">
    <property type="entry name" value="NGG1P INTERACTING FACTOR NIF3"/>
    <property type="match status" value="1"/>
</dbReference>
<dbReference type="SUPFAM" id="SSF102705">
    <property type="entry name" value="NIF3 (NGG1p interacting factor 3)-like"/>
    <property type="match status" value="1"/>
</dbReference>
<keyword evidence="3" id="KW-0378">Hydrolase</keyword>
<sequence length="111" mass="13066">MMEFKEVKIEIYVPEEYIIKLRDELNKVNVCKIGDYDNVISITNVRGYWRPLEGSNPFNGEVGKICEGTECKMEIRCKREYAKNAIKIIREIHPYEEPLINIVPIVNELFE</sequence>
<reference evidence="2" key="3">
    <citation type="submission" date="2022-10" db="EMBL/GenBank/DDBJ databases">
        <authorList>
            <person name="Aires J."/>
            <person name="Mesa V."/>
        </authorList>
    </citation>
    <scope>NUCLEOTIDE SEQUENCE</scope>
    <source>
        <strain evidence="2">Clostridium neonatale JD116</strain>
    </source>
</reference>
<proteinExistence type="predicted"/>
<reference evidence="3 4" key="1">
    <citation type="submission" date="2018-06" db="EMBL/GenBank/DDBJ databases">
        <authorList>
            <consortium name="IHU Genomes"/>
        </authorList>
    </citation>
    <scope>NUCLEOTIDE SEQUENCE [LARGE SCALE GENOMIC DNA]</scope>
    <source>
        <strain evidence="3 4">NEC25</strain>
    </source>
</reference>
<dbReference type="InterPro" id="IPR004323">
    <property type="entry name" value="Ion_tolerance_CutA"/>
</dbReference>
<gene>
    <name evidence="2" type="ORF">CNEO2_190084</name>
    <name evidence="1" type="ORF">CNEO_42706</name>
    <name evidence="3" type="ORF">CNEONATNEC25_02573</name>
</gene>
<evidence type="ECO:0000313" key="4">
    <source>
        <dbReference type="Proteomes" id="UP000431451"/>
    </source>
</evidence>
<dbReference type="Gene3D" id="3.30.70.120">
    <property type="match status" value="1"/>
</dbReference>
<dbReference type="Proteomes" id="UP001189143">
    <property type="component" value="Unassembled WGS sequence"/>
</dbReference>
<dbReference type="InterPro" id="IPR036069">
    <property type="entry name" value="DUF34/NIF3_sf"/>
</dbReference>
<evidence type="ECO:0000313" key="2">
    <source>
        <dbReference type="EMBL" id="CAI3556263.1"/>
    </source>
</evidence>